<name>A0AAD3CNR1_9STRA</name>
<feature type="region of interest" description="Disordered" evidence="4">
    <location>
        <begin position="601"/>
        <end position="638"/>
    </location>
</feature>
<dbReference type="PROSITE" id="PS51366">
    <property type="entry name" value="MI"/>
    <property type="match status" value="1"/>
</dbReference>
<evidence type="ECO:0000313" key="7">
    <source>
        <dbReference type="Proteomes" id="UP001054902"/>
    </source>
</evidence>
<dbReference type="PANTHER" id="PTHR23253:SF9">
    <property type="entry name" value="EUKARYOTIC TRANSLATION INITIATION FACTOR 4 GAMMA 2"/>
    <property type="match status" value="1"/>
</dbReference>
<evidence type="ECO:0000259" key="5">
    <source>
        <dbReference type="PROSITE" id="PS51366"/>
    </source>
</evidence>
<evidence type="ECO:0000256" key="3">
    <source>
        <dbReference type="ARBA" id="ARBA00022917"/>
    </source>
</evidence>
<dbReference type="Gene3D" id="1.25.40.180">
    <property type="match status" value="2"/>
</dbReference>
<dbReference type="InterPro" id="IPR003890">
    <property type="entry name" value="MIF4G-like_typ-3"/>
</dbReference>
<dbReference type="InterPro" id="IPR003891">
    <property type="entry name" value="Initiation_fac_eIF4g_MI"/>
</dbReference>
<gene>
    <name evidence="6" type="ORF">CTEN210_04921</name>
</gene>
<dbReference type="Pfam" id="PF02854">
    <property type="entry name" value="MIF4G"/>
    <property type="match status" value="1"/>
</dbReference>
<feature type="compositionally biased region" description="Pro residues" evidence="4">
    <location>
        <begin position="67"/>
        <end position="86"/>
    </location>
</feature>
<organism evidence="6 7">
    <name type="scientific">Chaetoceros tenuissimus</name>
    <dbReference type="NCBI Taxonomy" id="426638"/>
    <lineage>
        <taxon>Eukaryota</taxon>
        <taxon>Sar</taxon>
        <taxon>Stramenopiles</taxon>
        <taxon>Ochrophyta</taxon>
        <taxon>Bacillariophyta</taxon>
        <taxon>Coscinodiscophyceae</taxon>
        <taxon>Chaetocerotophycidae</taxon>
        <taxon>Chaetocerotales</taxon>
        <taxon>Chaetocerotaceae</taxon>
        <taxon>Chaetoceros</taxon>
    </lineage>
</organism>
<comment type="caution">
    <text evidence="6">The sequence shown here is derived from an EMBL/GenBank/DDBJ whole genome shotgun (WGS) entry which is preliminary data.</text>
</comment>
<dbReference type="PANTHER" id="PTHR23253">
    <property type="entry name" value="EUKARYOTIC TRANSLATION INITIATION FACTOR 4 GAMMA"/>
    <property type="match status" value="1"/>
</dbReference>
<feature type="compositionally biased region" description="Low complexity" evidence="4">
    <location>
        <begin position="570"/>
        <end position="582"/>
    </location>
</feature>
<keyword evidence="2" id="KW-0396">Initiation factor</keyword>
<dbReference type="Proteomes" id="UP001054902">
    <property type="component" value="Unassembled WGS sequence"/>
</dbReference>
<feature type="region of interest" description="Disordered" evidence="4">
    <location>
        <begin position="32"/>
        <end position="187"/>
    </location>
</feature>
<keyword evidence="3" id="KW-0648">Protein biosynthesis</keyword>
<dbReference type="GO" id="GO:0003729">
    <property type="term" value="F:mRNA binding"/>
    <property type="evidence" value="ECO:0007669"/>
    <property type="project" value="TreeGrafter"/>
</dbReference>
<evidence type="ECO:0000313" key="6">
    <source>
        <dbReference type="EMBL" id="GFH48445.1"/>
    </source>
</evidence>
<reference evidence="6 7" key="1">
    <citation type="journal article" date="2021" name="Sci. Rep.">
        <title>The genome of the diatom Chaetoceros tenuissimus carries an ancient integrated fragment of an extant virus.</title>
        <authorList>
            <person name="Hongo Y."/>
            <person name="Kimura K."/>
            <person name="Takaki Y."/>
            <person name="Yoshida Y."/>
            <person name="Baba S."/>
            <person name="Kobayashi G."/>
            <person name="Nagasaki K."/>
            <person name="Hano T."/>
            <person name="Tomaru Y."/>
        </authorList>
    </citation>
    <scope>NUCLEOTIDE SEQUENCE [LARGE SCALE GENOMIC DNA]</scope>
    <source>
        <strain evidence="6 7">NIES-3715</strain>
    </source>
</reference>
<feature type="compositionally biased region" description="Basic and acidic residues" evidence="4">
    <location>
        <begin position="178"/>
        <end position="187"/>
    </location>
</feature>
<keyword evidence="7" id="KW-1185">Reference proteome</keyword>
<evidence type="ECO:0000256" key="4">
    <source>
        <dbReference type="SAM" id="MobiDB-lite"/>
    </source>
</evidence>
<dbReference type="SUPFAM" id="SSF48371">
    <property type="entry name" value="ARM repeat"/>
    <property type="match status" value="2"/>
</dbReference>
<dbReference type="AlphaFoldDB" id="A0AAD3CNR1"/>
<feature type="region of interest" description="Disordered" evidence="4">
    <location>
        <begin position="560"/>
        <end position="584"/>
    </location>
</feature>
<dbReference type="GO" id="GO:0016281">
    <property type="term" value="C:eukaryotic translation initiation factor 4F complex"/>
    <property type="evidence" value="ECO:0007669"/>
    <property type="project" value="TreeGrafter"/>
</dbReference>
<sequence>MSTTPTPKKLNSGAKAFVPGSSTLKASAAAWTPSTPSVATPAKAPETPTVAVPGKTVVTPAAAPKSAPAPAPALAPAPAPAAPAPATPSVWGKKSSSAIRAAPTEVQKVAITPPPAPIQPSGGQHKKQHQNKDKGGWRQGKKPNENWNRGKKQPPAPSNNDKGDSGWQRGKLVPLDLLKPEEGDSDAAKQVKRINLGELLALRLSFVAPPLSWDEENDEGVKINSPKHCRWISDTRVQEIDAMASKQRLGGDVSQRKKRKEETAPPLEDCKPLEVNEETRWKANVFKKEATDTDVDSNDAILKKALLILNKLSLTLFDKLSDDFFQTGIGKNEECLSGAIELIVKKAQDEPHFSAMYAALCLKLSKMPMEFEQEGKKKKFKKMLLTECQKEFETDTNTKIAQAIEGVEDEEEKELRKAIVKKHYLGHMRFIGELYKGDLISIKIMLMVLPQLLEASSDEGEEIDEEKIECFSKLMTVIGLILEQQSIGLRDIGKSDAFESLSQCWDRVEAFAGKNKDLKVPKISNRIKFMLQDLLEMRENGWVTRRKEESAKTIAQIHKEVAREERRGSTKMSKSTSTNSLKRNYSAPSVDADGFVEVVGPSGGGFNRSKSTNSFKRNDSRNSLKSAGKKPIASGGSFAALNEPNLVEEAPKKKVTAPKPAKWADVEYLEPKECGKKAKNYLKEFFVGGDLDDAVLSIHELIGAGEDGSVERGTKVIESGTFMVMEMKAEDVEKFASVMTRCYNENKIEKDSIVAGLNDPLEFLNDIAIDAPLASKHLASVFASFMKAGAISFDLLLNAPEYFRTDCNAATFAANVLKNLGGDATTVALNVDVVEKLMTEDDRKNFPSAKELIAA</sequence>
<proteinExistence type="inferred from homology"/>
<evidence type="ECO:0000256" key="2">
    <source>
        <dbReference type="ARBA" id="ARBA00022540"/>
    </source>
</evidence>
<protein>
    <recommendedName>
        <fullName evidence="5">MI domain-containing protein</fullName>
    </recommendedName>
</protein>
<dbReference type="EMBL" id="BLLK01000027">
    <property type="protein sequence ID" value="GFH48445.1"/>
    <property type="molecule type" value="Genomic_DNA"/>
</dbReference>
<feature type="region of interest" description="Disordered" evidence="4">
    <location>
        <begin position="244"/>
        <end position="266"/>
    </location>
</feature>
<feature type="compositionally biased region" description="Low complexity" evidence="4">
    <location>
        <begin position="32"/>
        <end position="45"/>
    </location>
</feature>
<accession>A0AAD3CNR1</accession>
<dbReference type="Pfam" id="PF02847">
    <property type="entry name" value="MA3"/>
    <property type="match status" value="1"/>
</dbReference>
<feature type="domain" description="MI" evidence="5">
    <location>
        <begin position="673"/>
        <end position="801"/>
    </location>
</feature>
<dbReference type="SMART" id="SM00544">
    <property type="entry name" value="MA3"/>
    <property type="match status" value="1"/>
</dbReference>
<dbReference type="SMART" id="SM00543">
    <property type="entry name" value="MIF4G"/>
    <property type="match status" value="1"/>
</dbReference>
<dbReference type="GO" id="GO:0003743">
    <property type="term" value="F:translation initiation factor activity"/>
    <property type="evidence" value="ECO:0007669"/>
    <property type="project" value="UniProtKB-KW"/>
</dbReference>
<evidence type="ECO:0000256" key="1">
    <source>
        <dbReference type="ARBA" id="ARBA00005775"/>
    </source>
</evidence>
<comment type="similarity">
    <text evidence="1">Belongs to the eukaryotic initiation factor 4G family.</text>
</comment>
<dbReference type="InterPro" id="IPR016024">
    <property type="entry name" value="ARM-type_fold"/>
</dbReference>